<keyword evidence="1" id="KW-0479">Metal-binding</keyword>
<evidence type="ECO:0000256" key="1">
    <source>
        <dbReference type="ARBA" id="ARBA00022723"/>
    </source>
</evidence>
<dbReference type="PANTHER" id="PTHR12001">
    <property type="entry name" value="GERANYLGERANYL PYROPHOSPHATE SYNTHASE"/>
    <property type="match status" value="1"/>
</dbReference>
<comment type="caution">
    <text evidence="4">The sequence shown here is derived from an EMBL/GenBank/DDBJ whole genome shotgun (WGS) entry which is preliminary data.</text>
</comment>
<evidence type="ECO:0000256" key="2">
    <source>
        <dbReference type="ARBA" id="ARBA00022842"/>
    </source>
</evidence>
<evidence type="ECO:0000313" key="4">
    <source>
        <dbReference type="EMBL" id="MBE1491967.1"/>
    </source>
</evidence>
<name>A0A927MDX2_9ACTN</name>
<keyword evidence="2" id="KW-0460">Magnesium</keyword>
<dbReference type="SFLD" id="SFLDS00005">
    <property type="entry name" value="Isoprenoid_Synthase_Type_I"/>
    <property type="match status" value="1"/>
</dbReference>
<keyword evidence="3 4" id="KW-0808">Transferase</keyword>
<dbReference type="SFLD" id="SFLDG01017">
    <property type="entry name" value="Polyprenyl_Transferase_Like"/>
    <property type="match status" value="1"/>
</dbReference>
<dbReference type="Gene3D" id="1.10.600.10">
    <property type="entry name" value="Farnesyl Diphosphate Synthase"/>
    <property type="match status" value="1"/>
</dbReference>
<evidence type="ECO:0000256" key="3">
    <source>
        <dbReference type="RuleBase" id="RU004466"/>
    </source>
</evidence>
<dbReference type="GO" id="GO:0004161">
    <property type="term" value="F:dimethylallyltranstransferase activity"/>
    <property type="evidence" value="ECO:0007669"/>
    <property type="project" value="UniProtKB-EC"/>
</dbReference>
<comment type="similarity">
    <text evidence="3">Belongs to the FPP/GGPP synthase family.</text>
</comment>
<dbReference type="InterPro" id="IPR033749">
    <property type="entry name" value="Polyprenyl_synt_CS"/>
</dbReference>
<keyword evidence="5" id="KW-1185">Reference proteome</keyword>
<dbReference type="EMBL" id="JADBEB010000001">
    <property type="protein sequence ID" value="MBE1491967.1"/>
    <property type="molecule type" value="Genomic_DNA"/>
</dbReference>
<dbReference type="EC" id="2.5.1.1" evidence="4"/>
<reference evidence="4" key="1">
    <citation type="submission" date="2020-10" db="EMBL/GenBank/DDBJ databases">
        <title>Sequencing the genomes of 1000 actinobacteria strains.</title>
        <authorList>
            <person name="Klenk H.-P."/>
        </authorList>
    </citation>
    <scope>NUCLEOTIDE SEQUENCE</scope>
    <source>
        <strain evidence="4">DSM 46832</strain>
    </source>
</reference>
<dbReference type="GO" id="GO:0004311">
    <property type="term" value="F:geranylgeranyl diphosphate synthase activity"/>
    <property type="evidence" value="ECO:0007669"/>
    <property type="project" value="UniProtKB-EC"/>
</dbReference>
<dbReference type="RefSeq" id="WP_318783641.1">
    <property type="nucleotide sequence ID" value="NZ_JADBEB010000001.1"/>
</dbReference>
<dbReference type="AlphaFoldDB" id="A0A927MDX2"/>
<dbReference type="SUPFAM" id="SSF48576">
    <property type="entry name" value="Terpenoid synthases"/>
    <property type="match status" value="1"/>
</dbReference>
<proteinExistence type="inferred from homology"/>
<dbReference type="Proteomes" id="UP000649753">
    <property type="component" value="Unassembled WGS sequence"/>
</dbReference>
<protein>
    <submittedName>
        <fullName evidence="4">Geranylgeranyl diphosphate synthase type I</fullName>
        <ecNumber evidence="4">2.5.1.1</ecNumber>
        <ecNumber evidence="4">2.5.1.10</ecNumber>
        <ecNumber evidence="4">2.5.1.29</ecNumber>
    </submittedName>
</protein>
<dbReference type="Pfam" id="PF00348">
    <property type="entry name" value="polyprenyl_synt"/>
    <property type="match status" value="1"/>
</dbReference>
<dbReference type="PANTHER" id="PTHR12001:SF86">
    <property type="entry name" value="GERANYLGERANYL DIPHOSPHATE SYNTHASE"/>
    <property type="match status" value="1"/>
</dbReference>
<dbReference type="GO" id="GO:0008299">
    <property type="term" value="P:isoprenoid biosynthetic process"/>
    <property type="evidence" value="ECO:0007669"/>
    <property type="project" value="InterPro"/>
</dbReference>
<evidence type="ECO:0000313" key="5">
    <source>
        <dbReference type="Proteomes" id="UP000649753"/>
    </source>
</evidence>
<accession>A0A927MDX2</accession>
<dbReference type="EC" id="2.5.1.29" evidence="4"/>
<dbReference type="EC" id="2.5.1.10" evidence="4"/>
<dbReference type="GO" id="GO:0004337">
    <property type="term" value="F:(2E,6E)-farnesyl diphosphate synthase activity"/>
    <property type="evidence" value="ECO:0007669"/>
    <property type="project" value="UniProtKB-EC"/>
</dbReference>
<dbReference type="InterPro" id="IPR008949">
    <property type="entry name" value="Isoprenoid_synthase_dom_sf"/>
</dbReference>
<dbReference type="InterPro" id="IPR000092">
    <property type="entry name" value="Polyprenyl_synt"/>
</dbReference>
<organism evidence="4 5">
    <name type="scientific">Plantactinospora soyae</name>
    <dbReference type="NCBI Taxonomy" id="1544732"/>
    <lineage>
        <taxon>Bacteria</taxon>
        <taxon>Bacillati</taxon>
        <taxon>Actinomycetota</taxon>
        <taxon>Actinomycetes</taxon>
        <taxon>Micromonosporales</taxon>
        <taxon>Micromonosporaceae</taxon>
        <taxon>Plantactinospora</taxon>
    </lineage>
</organism>
<dbReference type="PROSITE" id="PS00723">
    <property type="entry name" value="POLYPRENYL_SYNTHASE_1"/>
    <property type="match status" value="1"/>
</dbReference>
<sequence length="345" mass="36579">MTKLGIHFDRDEVSWLAESQAAVRPAMVAAIGDLRPQMRAVCEYQLGWRDGEGRPVKAGTGKLIRPALTLVSAAAVGGETGAALPAAVAVELMHNCTLLQDDVMDQDTVRRHRPAAWTVFGESAAVLAGDALLALSFAVLARTPPQLAGPAAAQLARTTDELIEGQALDLSFEETNLVSVADGERMSAAKTAALLGCACALGGLYAGAGEPTRVLLERYGRHLGMAFQHRDDLLGIWGDPMRTGKPAMADLRRRKKSLPVVAALAADNPAAARLRIRYADAAPCTDAELRDLADLVEQAGGRAWSERAARREVELARETLTELAGSDVDTSGLAAIGRFIVGRQE</sequence>
<dbReference type="GO" id="GO:0046872">
    <property type="term" value="F:metal ion binding"/>
    <property type="evidence" value="ECO:0007669"/>
    <property type="project" value="UniProtKB-KW"/>
</dbReference>
<dbReference type="CDD" id="cd00685">
    <property type="entry name" value="Trans_IPPS_HT"/>
    <property type="match status" value="1"/>
</dbReference>
<gene>
    <name evidence="4" type="ORF">H4W31_007605</name>
</gene>